<protein>
    <submittedName>
        <fullName evidence="2">Uncharacterized protein</fullName>
    </submittedName>
</protein>
<dbReference type="Proteomes" id="UP001642360">
    <property type="component" value="Unassembled WGS sequence"/>
</dbReference>
<dbReference type="AlphaFoldDB" id="A0ABC8SZK0"/>
<dbReference type="Pfam" id="PF03492">
    <property type="entry name" value="Methyltransf_7"/>
    <property type="match status" value="1"/>
</dbReference>
<reference evidence="2 3" key="1">
    <citation type="submission" date="2024-02" db="EMBL/GenBank/DDBJ databases">
        <authorList>
            <person name="Vignale AGUSTIN F."/>
            <person name="Sosa J E."/>
            <person name="Modenutti C."/>
        </authorList>
    </citation>
    <scope>NUCLEOTIDE SEQUENCE [LARGE SCALE GENOMIC DNA]</scope>
</reference>
<dbReference type="InterPro" id="IPR029063">
    <property type="entry name" value="SAM-dependent_MTases_sf"/>
</dbReference>
<comment type="similarity">
    <text evidence="1">Belongs to the methyltransferase superfamily. Type-7 methyltransferase family.</text>
</comment>
<dbReference type="SUPFAM" id="SSF53335">
    <property type="entry name" value="S-adenosyl-L-methionine-dependent methyltransferases"/>
    <property type="match status" value="1"/>
</dbReference>
<accession>A0ABC8SZK0</accession>
<dbReference type="PANTHER" id="PTHR31009">
    <property type="entry name" value="S-ADENOSYL-L-METHIONINE:CARBOXYL METHYLTRANSFERASE FAMILY PROTEIN"/>
    <property type="match status" value="1"/>
</dbReference>
<dbReference type="EMBL" id="CAUOFW020003918">
    <property type="protein sequence ID" value="CAK9162622.1"/>
    <property type="molecule type" value="Genomic_DNA"/>
</dbReference>
<proteinExistence type="inferred from homology"/>
<organism evidence="2 3">
    <name type="scientific">Ilex paraguariensis</name>
    <name type="common">yerba mate</name>
    <dbReference type="NCBI Taxonomy" id="185542"/>
    <lineage>
        <taxon>Eukaryota</taxon>
        <taxon>Viridiplantae</taxon>
        <taxon>Streptophyta</taxon>
        <taxon>Embryophyta</taxon>
        <taxon>Tracheophyta</taxon>
        <taxon>Spermatophyta</taxon>
        <taxon>Magnoliopsida</taxon>
        <taxon>eudicotyledons</taxon>
        <taxon>Gunneridae</taxon>
        <taxon>Pentapetalae</taxon>
        <taxon>asterids</taxon>
        <taxon>campanulids</taxon>
        <taxon>Aquifoliales</taxon>
        <taxon>Aquifoliaceae</taxon>
        <taxon>Ilex</taxon>
    </lineage>
</organism>
<dbReference type="InterPro" id="IPR005299">
    <property type="entry name" value="MeTrfase_7"/>
</dbReference>
<comment type="caution">
    <text evidence="2">The sequence shown here is derived from an EMBL/GenBank/DDBJ whole genome shotgun (WGS) entry which is preliminary data.</text>
</comment>
<dbReference type="Gene3D" id="3.40.50.150">
    <property type="entry name" value="Vaccinia Virus protein VP39"/>
    <property type="match status" value="1"/>
</dbReference>
<evidence type="ECO:0000256" key="1">
    <source>
        <dbReference type="ARBA" id="ARBA00007967"/>
    </source>
</evidence>
<evidence type="ECO:0000313" key="2">
    <source>
        <dbReference type="EMBL" id="CAK9162622.1"/>
    </source>
</evidence>
<gene>
    <name evidence="2" type="ORF">ILEXP_LOCUS31503</name>
</gene>
<evidence type="ECO:0000313" key="3">
    <source>
        <dbReference type="Proteomes" id="UP001642360"/>
    </source>
</evidence>
<sequence length="111" mass="12123">MASLHFAFSSFSLSWISNLPEEILDSKSPTWNKGMIHYTGGSKEVYVAYAVQFAKDLETFLNARAEELVGGGLMALLISTVPNVMNSSETTTESEIDPLGSCLMVRNADKL</sequence>
<name>A0ABC8SZK0_9AQUA</name>
<keyword evidence="3" id="KW-1185">Reference proteome</keyword>